<dbReference type="AlphaFoldDB" id="A9F5I9"/>
<protein>
    <recommendedName>
        <fullName evidence="5">Biopolymer transporter ExbD</fullName>
    </recommendedName>
</protein>
<evidence type="ECO:0008006" key="5">
    <source>
        <dbReference type="Google" id="ProtNLM"/>
    </source>
</evidence>
<reference evidence="3 4" key="1">
    <citation type="journal article" date="2007" name="Nat. Biotechnol.">
        <title>Complete genome sequence of the myxobacterium Sorangium cellulosum.</title>
        <authorList>
            <person name="Schneiker S."/>
            <person name="Perlova O."/>
            <person name="Kaiser O."/>
            <person name="Gerth K."/>
            <person name="Alici A."/>
            <person name="Altmeyer M.O."/>
            <person name="Bartels D."/>
            <person name="Bekel T."/>
            <person name="Beyer S."/>
            <person name="Bode E."/>
            <person name="Bode H.B."/>
            <person name="Bolten C.J."/>
            <person name="Choudhuri J.V."/>
            <person name="Doss S."/>
            <person name="Elnakady Y.A."/>
            <person name="Frank B."/>
            <person name="Gaigalat L."/>
            <person name="Goesmann A."/>
            <person name="Groeger C."/>
            <person name="Gross F."/>
            <person name="Jelsbak L."/>
            <person name="Jelsbak L."/>
            <person name="Kalinowski J."/>
            <person name="Kegler C."/>
            <person name="Knauber T."/>
            <person name="Konietzny S."/>
            <person name="Kopp M."/>
            <person name="Krause L."/>
            <person name="Krug D."/>
            <person name="Linke B."/>
            <person name="Mahmud T."/>
            <person name="Martinez-Arias R."/>
            <person name="McHardy A.C."/>
            <person name="Merai M."/>
            <person name="Meyer F."/>
            <person name="Mormann S."/>
            <person name="Munoz-Dorado J."/>
            <person name="Perez J."/>
            <person name="Pradella S."/>
            <person name="Rachid S."/>
            <person name="Raddatz G."/>
            <person name="Rosenau F."/>
            <person name="Rueckert C."/>
            <person name="Sasse F."/>
            <person name="Scharfe M."/>
            <person name="Schuster S.C."/>
            <person name="Suen G."/>
            <person name="Treuner-Lange A."/>
            <person name="Velicer G.J."/>
            <person name="Vorholter F.-J."/>
            <person name="Weissman K.J."/>
            <person name="Welch R.D."/>
            <person name="Wenzel S.C."/>
            <person name="Whitworth D.E."/>
            <person name="Wilhelm S."/>
            <person name="Wittmann C."/>
            <person name="Bloecker H."/>
            <person name="Puehler A."/>
            <person name="Mueller R."/>
        </authorList>
    </citation>
    <scope>NUCLEOTIDE SEQUENCE [LARGE SCALE GENOMIC DNA]</scope>
    <source>
        <strain evidence="4">So ce56</strain>
    </source>
</reference>
<organism evidence="3 4">
    <name type="scientific">Sorangium cellulosum (strain So ce56)</name>
    <name type="common">Polyangium cellulosum (strain So ce56)</name>
    <dbReference type="NCBI Taxonomy" id="448385"/>
    <lineage>
        <taxon>Bacteria</taxon>
        <taxon>Pseudomonadati</taxon>
        <taxon>Myxococcota</taxon>
        <taxon>Polyangia</taxon>
        <taxon>Polyangiales</taxon>
        <taxon>Polyangiaceae</taxon>
        <taxon>Sorangium</taxon>
    </lineage>
</organism>
<gene>
    <name evidence="3" type="ordered locus">sce7640</name>
</gene>
<sequence>MRASCLLVSASPRLALAAGLLLAAAACESAPKPSEPGAAATVAPSVEAPVAPPKPKGMPELLVDSMGPYIGGQRVDLAQKEGPEKLTKVIRELPIEGKPVTLLADKRAKPSAVAAVVTELGAAGAPKVVIKTDGRDDLPKEITVVPEGRASKPPPCAVSTMVLKDLATAIWPFGGGMGKKQRKGLAGPDLSNTGEQLTKDIAACSATVAFFSADDEVPWEMAHNLAGTVMASDAKKKLDTLVLLRAAPVAGRPVQLGGG</sequence>
<dbReference type="STRING" id="448385.sce7640"/>
<keyword evidence="4" id="KW-1185">Reference proteome</keyword>
<dbReference type="RefSeq" id="WP_012240248.1">
    <property type="nucleotide sequence ID" value="NC_010162.1"/>
</dbReference>
<evidence type="ECO:0000256" key="1">
    <source>
        <dbReference type="SAM" id="MobiDB-lite"/>
    </source>
</evidence>
<dbReference type="PROSITE" id="PS51257">
    <property type="entry name" value="PROKAR_LIPOPROTEIN"/>
    <property type="match status" value="1"/>
</dbReference>
<name>A9F5I9_SORC5</name>
<feature type="chain" id="PRO_5002734868" description="Biopolymer transporter ExbD" evidence="2">
    <location>
        <begin position="18"/>
        <end position="259"/>
    </location>
</feature>
<accession>A9F5I9</accession>
<proteinExistence type="predicted"/>
<dbReference type="HOGENOM" id="CLU_1073258_0_0_7"/>
<feature type="compositionally biased region" description="Low complexity" evidence="1">
    <location>
        <begin position="38"/>
        <end position="49"/>
    </location>
</feature>
<dbReference type="EMBL" id="AM746676">
    <property type="protein sequence ID" value="CAN97809.1"/>
    <property type="molecule type" value="Genomic_DNA"/>
</dbReference>
<evidence type="ECO:0000313" key="4">
    <source>
        <dbReference type="Proteomes" id="UP000002139"/>
    </source>
</evidence>
<evidence type="ECO:0000313" key="3">
    <source>
        <dbReference type="EMBL" id="CAN97809.1"/>
    </source>
</evidence>
<dbReference type="Proteomes" id="UP000002139">
    <property type="component" value="Chromosome"/>
</dbReference>
<feature type="signal peptide" evidence="2">
    <location>
        <begin position="1"/>
        <end position="17"/>
    </location>
</feature>
<dbReference type="BioCyc" id="SCEL448385:SCE_RS39140-MONOMER"/>
<dbReference type="OrthoDB" id="5506990at2"/>
<dbReference type="KEGG" id="scl:sce7640"/>
<evidence type="ECO:0000256" key="2">
    <source>
        <dbReference type="SAM" id="SignalP"/>
    </source>
</evidence>
<keyword evidence="2" id="KW-0732">Signal</keyword>
<feature type="region of interest" description="Disordered" evidence="1">
    <location>
        <begin position="33"/>
        <end position="56"/>
    </location>
</feature>